<reference evidence="1 2" key="1">
    <citation type="journal article" date="2024" name="Genome Biol. Evol.">
        <title>Chromosome-level genome assembly of the viviparous eelpout Zoarces viviparus.</title>
        <authorList>
            <person name="Fuhrmann N."/>
            <person name="Brasseur M.V."/>
            <person name="Bakowski C.E."/>
            <person name="Podsiadlowski L."/>
            <person name="Prost S."/>
            <person name="Krehenwinkel H."/>
            <person name="Mayer C."/>
        </authorList>
    </citation>
    <scope>NUCLEOTIDE SEQUENCE [LARGE SCALE GENOMIC DNA]</scope>
    <source>
        <strain evidence="1">NO-MEL_2022_Ind0_liver</strain>
    </source>
</reference>
<keyword evidence="2" id="KW-1185">Reference proteome</keyword>
<dbReference type="Proteomes" id="UP001488805">
    <property type="component" value="Unassembled WGS sequence"/>
</dbReference>
<comment type="caution">
    <text evidence="1">The sequence shown here is derived from an EMBL/GenBank/DDBJ whole genome shotgun (WGS) entry which is preliminary data.</text>
</comment>
<name>A0AAW1FEX3_ZOAVI</name>
<organism evidence="1 2">
    <name type="scientific">Zoarces viviparus</name>
    <name type="common">Viviparous eelpout</name>
    <name type="synonym">Blennius viviparus</name>
    <dbReference type="NCBI Taxonomy" id="48416"/>
    <lineage>
        <taxon>Eukaryota</taxon>
        <taxon>Metazoa</taxon>
        <taxon>Chordata</taxon>
        <taxon>Craniata</taxon>
        <taxon>Vertebrata</taxon>
        <taxon>Euteleostomi</taxon>
        <taxon>Actinopterygii</taxon>
        <taxon>Neopterygii</taxon>
        <taxon>Teleostei</taxon>
        <taxon>Neoteleostei</taxon>
        <taxon>Acanthomorphata</taxon>
        <taxon>Eupercaria</taxon>
        <taxon>Perciformes</taxon>
        <taxon>Cottioidei</taxon>
        <taxon>Zoarcales</taxon>
        <taxon>Zoarcidae</taxon>
        <taxon>Zoarcinae</taxon>
        <taxon>Zoarces</taxon>
    </lineage>
</organism>
<accession>A0AAW1FEX3</accession>
<evidence type="ECO:0000313" key="1">
    <source>
        <dbReference type="EMBL" id="KAK9533209.1"/>
    </source>
</evidence>
<evidence type="ECO:0000313" key="2">
    <source>
        <dbReference type="Proteomes" id="UP001488805"/>
    </source>
</evidence>
<proteinExistence type="predicted"/>
<dbReference type="AlphaFoldDB" id="A0AAW1FEX3"/>
<gene>
    <name evidence="1" type="ORF">VZT92_008347</name>
</gene>
<sequence length="116" mass="12380">MWSCGDRTAGCEAVTLVPHPLLVRRRDTEAAGRRSHLQAEAPFVNSHYQVVGPPRLPHSSSLFHASGGLIRKANTESAASYFMTTVADALEGEGAEDLGLLPWALRGAAGQSLNNK</sequence>
<protein>
    <submittedName>
        <fullName evidence="1">Uncharacterized protein</fullName>
    </submittedName>
</protein>
<dbReference type="EMBL" id="JBCEZU010000067">
    <property type="protein sequence ID" value="KAK9533209.1"/>
    <property type="molecule type" value="Genomic_DNA"/>
</dbReference>